<gene>
    <name evidence="4" type="ORF">TrVE_jg5805</name>
</gene>
<sequence>MPITPLFTLSQTSTHILLTLTLPYIRVGDAETLIEGKRLSFSCKSYLLKLNFDDELKDTPENPVTAIYDPNVSNGTLKISIPKSVPNTNFKDLDLTTKLLQPKIPKVYRPKIEVIDPNDLSGTDSDDEVFESEVSVLDHLENIEEQERSETKYGFNLGFSNEFRKLREELREISSVDLDLVGWSEKRRIRLALEKSDFDKNRYQSDYFLNTPNFLPHNPEGPDMLFTSSMSYIPFYLDITSQLTSLKLSPTDSTTLTKIPNTPQKVTSTYPLNLGLISLLFSYIYDLRLTAGEPNVESAWNVWKLSAVMCYFESYHSERDGVRGVLEDCCRRAVCYGYCRSWELCEKVVEDLIVVVKDRRFVLKCLIEMRGIFERSETLYLMNKFYLEGYLVWVQGEEEWGEFGGEVEEVWRGLGRDFGRFRGGLGLGLREAEEEVDKSIEDVEEEDENEEDEGDEGDEGED</sequence>
<dbReference type="Pfam" id="PF21413">
    <property type="entry name" value="SHQ1-like_CS"/>
    <property type="match status" value="1"/>
</dbReference>
<comment type="caution">
    <text evidence="4">The sequence shown here is derived from an EMBL/GenBank/DDBJ whole genome shotgun (WGS) entry which is preliminary data.</text>
</comment>
<name>A0A9W7FBS3_9STRA</name>
<organism evidence="4 5">
    <name type="scientific">Triparma verrucosa</name>
    <dbReference type="NCBI Taxonomy" id="1606542"/>
    <lineage>
        <taxon>Eukaryota</taxon>
        <taxon>Sar</taxon>
        <taxon>Stramenopiles</taxon>
        <taxon>Ochrophyta</taxon>
        <taxon>Bolidophyceae</taxon>
        <taxon>Parmales</taxon>
        <taxon>Triparmaceae</taxon>
        <taxon>Triparma</taxon>
    </lineage>
</organism>
<dbReference type="PANTHER" id="PTHR12967">
    <property type="entry name" value="PROTEIN SHQ1 HOMOLOG"/>
    <property type="match status" value="1"/>
</dbReference>
<dbReference type="InterPro" id="IPR007052">
    <property type="entry name" value="CS_dom"/>
</dbReference>
<dbReference type="InterPro" id="IPR007009">
    <property type="entry name" value="Shq1_C"/>
</dbReference>
<feature type="domain" description="CS" evidence="3">
    <location>
        <begin position="2"/>
        <end position="94"/>
    </location>
</feature>
<dbReference type="InterPro" id="IPR048696">
    <property type="entry name" value="SHQ1-like_CS"/>
</dbReference>
<feature type="compositionally biased region" description="Acidic residues" evidence="2">
    <location>
        <begin position="432"/>
        <end position="462"/>
    </location>
</feature>
<reference evidence="5" key="1">
    <citation type="journal article" date="2023" name="Commun. Biol.">
        <title>Genome analysis of Parmales, the sister group of diatoms, reveals the evolutionary specialization of diatoms from phago-mixotrophs to photoautotrophs.</title>
        <authorList>
            <person name="Ban H."/>
            <person name="Sato S."/>
            <person name="Yoshikawa S."/>
            <person name="Yamada K."/>
            <person name="Nakamura Y."/>
            <person name="Ichinomiya M."/>
            <person name="Sato N."/>
            <person name="Blanc-Mathieu R."/>
            <person name="Endo H."/>
            <person name="Kuwata A."/>
            <person name="Ogata H."/>
        </authorList>
    </citation>
    <scope>NUCLEOTIDE SEQUENCE [LARGE SCALE GENOMIC DNA]</scope>
    <source>
        <strain evidence="5">NIES 3699</strain>
    </source>
</reference>
<proteinExistence type="inferred from homology"/>
<protein>
    <recommendedName>
        <fullName evidence="3">CS domain-containing protein</fullName>
    </recommendedName>
</protein>
<evidence type="ECO:0000256" key="2">
    <source>
        <dbReference type="SAM" id="MobiDB-lite"/>
    </source>
</evidence>
<dbReference type="AlphaFoldDB" id="A0A9W7FBS3"/>
<evidence type="ECO:0000256" key="1">
    <source>
        <dbReference type="ARBA" id="ARBA00005607"/>
    </source>
</evidence>
<dbReference type="PANTHER" id="PTHR12967:SF0">
    <property type="entry name" value="PROTEIN SHQ1 HOMOLOG"/>
    <property type="match status" value="1"/>
</dbReference>
<dbReference type="Gene3D" id="2.60.40.790">
    <property type="match status" value="1"/>
</dbReference>
<feature type="region of interest" description="Disordered" evidence="2">
    <location>
        <begin position="431"/>
        <end position="462"/>
    </location>
</feature>
<dbReference type="GO" id="GO:0005737">
    <property type="term" value="C:cytoplasm"/>
    <property type="evidence" value="ECO:0007669"/>
    <property type="project" value="TreeGrafter"/>
</dbReference>
<comment type="similarity">
    <text evidence="1">Belongs to the SHQ1 family.</text>
</comment>
<dbReference type="Proteomes" id="UP001165160">
    <property type="component" value="Unassembled WGS sequence"/>
</dbReference>
<accession>A0A9W7FBS3</accession>
<evidence type="ECO:0000259" key="3">
    <source>
        <dbReference type="PROSITE" id="PS51203"/>
    </source>
</evidence>
<evidence type="ECO:0000313" key="5">
    <source>
        <dbReference type="Proteomes" id="UP001165160"/>
    </source>
</evidence>
<dbReference type="EMBL" id="BRXX01000396">
    <property type="protein sequence ID" value="GMI09270.1"/>
    <property type="molecule type" value="Genomic_DNA"/>
</dbReference>
<dbReference type="Pfam" id="PF04925">
    <property type="entry name" value="SHQ1"/>
    <property type="match status" value="1"/>
</dbReference>
<dbReference type="GO" id="GO:0000493">
    <property type="term" value="P:box H/ACA snoRNP assembly"/>
    <property type="evidence" value="ECO:0007669"/>
    <property type="project" value="InterPro"/>
</dbReference>
<evidence type="ECO:0000313" key="4">
    <source>
        <dbReference type="EMBL" id="GMI09270.1"/>
    </source>
</evidence>
<dbReference type="GO" id="GO:0051082">
    <property type="term" value="F:unfolded protein binding"/>
    <property type="evidence" value="ECO:0007669"/>
    <property type="project" value="TreeGrafter"/>
</dbReference>
<dbReference type="PROSITE" id="PS51203">
    <property type="entry name" value="CS"/>
    <property type="match status" value="1"/>
</dbReference>
<keyword evidence="5" id="KW-1185">Reference proteome</keyword>
<dbReference type="InterPro" id="IPR039742">
    <property type="entry name" value="Shq1"/>
</dbReference>
<dbReference type="GO" id="GO:0005654">
    <property type="term" value="C:nucleoplasm"/>
    <property type="evidence" value="ECO:0007669"/>
    <property type="project" value="TreeGrafter"/>
</dbReference>
<dbReference type="InterPro" id="IPR008978">
    <property type="entry name" value="HSP20-like_chaperone"/>
</dbReference>